<dbReference type="InterPro" id="IPR011747">
    <property type="entry name" value="CHP02241"/>
</dbReference>
<proteinExistence type="predicted"/>
<dbReference type="NCBIfam" id="TIGR02241">
    <property type="entry name" value="conserved hypothetical phage tail region protein"/>
    <property type="match status" value="1"/>
</dbReference>
<keyword evidence="2" id="KW-1185">Reference proteome</keyword>
<reference evidence="1 2" key="1">
    <citation type="submission" date="2021-04" db="EMBL/GenBank/DDBJ databases">
        <title>Chitinophaga sp. nov., isolated from the rhizosphere soil.</title>
        <authorList>
            <person name="He S."/>
        </authorList>
    </citation>
    <scope>NUCLEOTIDE SEQUENCE [LARGE SCALE GENOMIC DNA]</scope>
    <source>
        <strain evidence="1 2">2R12</strain>
    </source>
</reference>
<dbReference type="EMBL" id="JAGTXB010000011">
    <property type="protein sequence ID" value="MBS0030006.1"/>
    <property type="molecule type" value="Genomic_DNA"/>
</dbReference>
<evidence type="ECO:0000313" key="1">
    <source>
        <dbReference type="EMBL" id="MBS0030006.1"/>
    </source>
</evidence>
<evidence type="ECO:0000313" key="2">
    <source>
        <dbReference type="Proteomes" id="UP000676386"/>
    </source>
</evidence>
<dbReference type="Pfam" id="PF06841">
    <property type="entry name" value="Phage_T4_gp19"/>
    <property type="match status" value="1"/>
</dbReference>
<organism evidence="1 2">
    <name type="scientific">Chitinophaga hostae</name>
    <dbReference type="NCBI Taxonomy" id="2831022"/>
    <lineage>
        <taxon>Bacteria</taxon>
        <taxon>Pseudomonadati</taxon>
        <taxon>Bacteroidota</taxon>
        <taxon>Chitinophagia</taxon>
        <taxon>Chitinophagales</taxon>
        <taxon>Chitinophagaceae</taxon>
        <taxon>Chitinophaga</taxon>
    </lineage>
</organism>
<comment type="caution">
    <text evidence="1">The sequence shown here is derived from an EMBL/GenBank/DDBJ whole genome shotgun (WGS) entry which is preliminary data.</text>
</comment>
<accession>A0ABS5J4M1</accession>
<protein>
    <submittedName>
        <fullName evidence="1">Phage tail protein</fullName>
    </submittedName>
</protein>
<sequence>MAKSYPLPKFYFKVSRPEQEFNSADQIGFTEVSGLDYQTDLIEYRHGADPNFSKIKMPGLRKFSNVTLKKGLIQGFKDANADFFSWIGDGSKAGSVRKRVGYRKNLVITLNDEEGNPVVAWTLTNAFPVKVSFTDMKADANEVAVETLELGIEELTVEYK</sequence>
<name>A0ABS5J4M1_9BACT</name>
<dbReference type="Proteomes" id="UP000676386">
    <property type="component" value="Unassembled WGS sequence"/>
</dbReference>
<gene>
    <name evidence="1" type="ORF">KE626_21960</name>
</gene>
<dbReference type="InterPro" id="IPR010667">
    <property type="entry name" value="Phage_T4_Gp19"/>
</dbReference>
<dbReference type="PANTHER" id="PTHR38009:SF1">
    <property type="entry name" value="CONSERVED HYPOTHETICAL PHAGE TAIL PROTEIN"/>
    <property type="match status" value="1"/>
</dbReference>
<dbReference type="RefSeq" id="WP_211975138.1">
    <property type="nucleotide sequence ID" value="NZ_CBFHAM010000017.1"/>
</dbReference>
<dbReference type="PANTHER" id="PTHR38009">
    <property type="entry name" value="CONSERVED HYPOTHETICAL PHAGE TAIL PROTEIN"/>
    <property type="match status" value="1"/>
</dbReference>